<evidence type="ECO:0000313" key="12">
    <source>
        <dbReference type="EMBL" id="ANU62424.1"/>
    </source>
</evidence>
<evidence type="ECO:0000256" key="4">
    <source>
        <dbReference type="ARBA" id="ARBA00022475"/>
    </source>
</evidence>
<feature type="chain" id="PRO_5008529193" description="TonB C-terminal domain-containing protein" evidence="10">
    <location>
        <begin position="22"/>
        <end position="154"/>
    </location>
</feature>
<dbReference type="Proteomes" id="UP000186351">
    <property type="component" value="Chromosome"/>
</dbReference>
<evidence type="ECO:0000259" key="11">
    <source>
        <dbReference type="PROSITE" id="PS52015"/>
    </source>
</evidence>
<dbReference type="InterPro" id="IPR051045">
    <property type="entry name" value="TonB-dependent_transducer"/>
</dbReference>
<dbReference type="InterPro" id="IPR037682">
    <property type="entry name" value="TonB_C"/>
</dbReference>
<keyword evidence="3" id="KW-0813">Transport</keyword>
<dbReference type="Gene3D" id="3.30.1150.10">
    <property type="match status" value="1"/>
</dbReference>
<evidence type="ECO:0000256" key="3">
    <source>
        <dbReference type="ARBA" id="ARBA00022448"/>
    </source>
</evidence>
<accession>A0A1Z2XF75</accession>
<feature type="signal peptide" evidence="10">
    <location>
        <begin position="1"/>
        <end position="21"/>
    </location>
</feature>
<gene>
    <name evidence="12" type="ORF">A4V02_00795</name>
</gene>
<evidence type="ECO:0000256" key="6">
    <source>
        <dbReference type="ARBA" id="ARBA00022692"/>
    </source>
</evidence>
<keyword evidence="4" id="KW-1003">Cell membrane</keyword>
<evidence type="ECO:0000256" key="9">
    <source>
        <dbReference type="ARBA" id="ARBA00023136"/>
    </source>
</evidence>
<dbReference type="Pfam" id="PF03544">
    <property type="entry name" value="TonB_C"/>
    <property type="match status" value="1"/>
</dbReference>
<reference evidence="13" key="1">
    <citation type="submission" date="2016-04" db="EMBL/GenBank/DDBJ databases">
        <title>Complete Genome Sequences of Twelve Strains of a Stable Defined Moderately Diverse Mouse Microbiota 2 (sDMDMm2).</title>
        <authorList>
            <person name="Uchimura Y."/>
            <person name="Wyss M."/>
            <person name="Brugiroux S."/>
            <person name="Limenitakis J.P."/>
            <person name="Stecher B."/>
            <person name="McCoy K.D."/>
            <person name="Macpherson A.J."/>
        </authorList>
    </citation>
    <scope>NUCLEOTIDE SEQUENCE [LARGE SCALE GENOMIC DNA]</scope>
    <source>
        <strain evidence="13">YL27</strain>
    </source>
</reference>
<proteinExistence type="inferred from homology"/>
<organism evidence="12 13">
    <name type="scientific">Muribaculum intestinale</name>
    <dbReference type="NCBI Taxonomy" id="1796646"/>
    <lineage>
        <taxon>Bacteria</taxon>
        <taxon>Pseudomonadati</taxon>
        <taxon>Bacteroidota</taxon>
        <taxon>Bacteroidia</taxon>
        <taxon>Bacteroidales</taxon>
        <taxon>Muribaculaceae</taxon>
        <taxon>Muribaculum</taxon>
    </lineage>
</organism>
<evidence type="ECO:0000256" key="7">
    <source>
        <dbReference type="ARBA" id="ARBA00022927"/>
    </source>
</evidence>
<dbReference type="OrthoDB" id="9814002at2"/>
<dbReference type="EMBL" id="CP015402">
    <property type="protein sequence ID" value="ANU62424.1"/>
    <property type="molecule type" value="Genomic_DNA"/>
</dbReference>
<dbReference type="GO" id="GO:0098797">
    <property type="term" value="C:plasma membrane protein complex"/>
    <property type="evidence" value="ECO:0007669"/>
    <property type="project" value="TreeGrafter"/>
</dbReference>
<feature type="domain" description="TonB C-terminal" evidence="11">
    <location>
        <begin position="65"/>
        <end position="154"/>
    </location>
</feature>
<keyword evidence="7" id="KW-0653">Protein transport</keyword>
<accession>A0A1B1S6K1</accession>
<evidence type="ECO:0000256" key="1">
    <source>
        <dbReference type="ARBA" id="ARBA00004383"/>
    </source>
</evidence>
<comment type="subcellular location">
    <subcellularLocation>
        <location evidence="1">Cell inner membrane</location>
        <topology evidence="1">Single-pass membrane protein</topology>
        <orientation evidence="1">Periplasmic side</orientation>
    </subcellularLocation>
</comment>
<keyword evidence="13" id="KW-1185">Reference proteome</keyword>
<keyword evidence="5" id="KW-0997">Cell inner membrane</keyword>
<keyword evidence="8" id="KW-1133">Transmembrane helix</keyword>
<evidence type="ECO:0000256" key="10">
    <source>
        <dbReference type="SAM" id="SignalP"/>
    </source>
</evidence>
<dbReference type="AlphaFoldDB" id="A0A1B1S6K1"/>
<dbReference type="GO" id="GO:0055085">
    <property type="term" value="P:transmembrane transport"/>
    <property type="evidence" value="ECO:0007669"/>
    <property type="project" value="InterPro"/>
</dbReference>
<dbReference type="PROSITE" id="PS52015">
    <property type="entry name" value="TONB_CTD"/>
    <property type="match status" value="1"/>
</dbReference>
<dbReference type="SUPFAM" id="SSF74653">
    <property type="entry name" value="TolA/TonB C-terminal domain"/>
    <property type="match status" value="1"/>
</dbReference>
<dbReference type="PANTHER" id="PTHR33446">
    <property type="entry name" value="PROTEIN TONB-RELATED"/>
    <property type="match status" value="1"/>
</dbReference>
<evidence type="ECO:0000256" key="5">
    <source>
        <dbReference type="ARBA" id="ARBA00022519"/>
    </source>
</evidence>
<dbReference type="PANTHER" id="PTHR33446:SF2">
    <property type="entry name" value="PROTEIN TONB"/>
    <property type="match status" value="1"/>
</dbReference>
<keyword evidence="10" id="KW-0732">Signal</keyword>
<dbReference type="InterPro" id="IPR006260">
    <property type="entry name" value="TonB/TolA_C"/>
</dbReference>
<dbReference type="GO" id="GO:0015031">
    <property type="term" value="P:protein transport"/>
    <property type="evidence" value="ECO:0007669"/>
    <property type="project" value="UniProtKB-KW"/>
</dbReference>
<dbReference type="GO" id="GO:0031992">
    <property type="term" value="F:energy transducer activity"/>
    <property type="evidence" value="ECO:0007669"/>
    <property type="project" value="TreeGrafter"/>
</dbReference>
<keyword evidence="6" id="KW-0812">Transmembrane</keyword>
<evidence type="ECO:0000256" key="8">
    <source>
        <dbReference type="ARBA" id="ARBA00022989"/>
    </source>
</evidence>
<dbReference type="NCBIfam" id="TIGR01352">
    <property type="entry name" value="tonB_Cterm"/>
    <property type="match status" value="1"/>
</dbReference>
<evidence type="ECO:0000313" key="13">
    <source>
        <dbReference type="Proteomes" id="UP000186351"/>
    </source>
</evidence>
<dbReference type="STRING" id="1796646.A4V02_00795"/>
<comment type="similarity">
    <text evidence="2">Belongs to the TonB family.</text>
</comment>
<evidence type="ECO:0000256" key="2">
    <source>
        <dbReference type="ARBA" id="ARBA00006555"/>
    </source>
</evidence>
<name>A0A1B1S6K1_9BACT</name>
<keyword evidence="9" id="KW-0472">Membrane</keyword>
<protein>
    <recommendedName>
        <fullName evidence="11">TonB C-terminal domain-containing protein</fullName>
    </recommendedName>
</protein>
<dbReference type="KEGG" id="pary:A4V02_00795"/>
<sequence>MTMKRFVTLMLLAVITLGARADYNSARESCDELTPDVLVPLQEDVKADASDEVCLAPDKPAQYPGGEVAMMRWIAANLRYPPVAYENKIQGRVVLQIEISATGEVDKVNVIRDAAPDLNAEAVRVAKKMKGWVPGTYNGRPVRTKMNLPITFKL</sequence>